<proteinExistence type="predicted"/>
<accession>A0A645I7V4</accession>
<gene>
    <name evidence="1" type="ORF">SDC9_194585</name>
</gene>
<dbReference type="AlphaFoldDB" id="A0A645I7V4"/>
<dbReference type="EMBL" id="VSSQ01108108">
    <property type="protein sequence ID" value="MPN46986.1"/>
    <property type="molecule type" value="Genomic_DNA"/>
</dbReference>
<protein>
    <submittedName>
        <fullName evidence="1">Uncharacterized protein</fullName>
    </submittedName>
</protein>
<evidence type="ECO:0000313" key="1">
    <source>
        <dbReference type="EMBL" id="MPN46986.1"/>
    </source>
</evidence>
<reference evidence="1" key="1">
    <citation type="submission" date="2019-08" db="EMBL/GenBank/DDBJ databases">
        <authorList>
            <person name="Kucharzyk K."/>
            <person name="Murdoch R.W."/>
            <person name="Higgins S."/>
            <person name="Loffler F."/>
        </authorList>
    </citation>
    <scope>NUCLEOTIDE SEQUENCE</scope>
</reference>
<organism evidence="1">
    <name type="scientific">bioreactor metagenome</name>
    <dbReference type="NCBI Taxonomy" id="1076179"/>
    <lineage>
        <taxon>unclassified sequences</taxon>
        <taxon>metagenomes</taxon>
        <taxon>ecological metagenomes</taxon>
    </lineage>
</organism>
<name>A0A645I7V4_9ZZZZ</name>
<comment type="caution">
    <text evidence="1">The sequence shown here is derived from an EMBL/GenBank/DDBJ whole genome shotgun (WGS) entry which is preliminary data.</text>
</comment>
<sequence>MNRRVSIRKSAFGGASLLAVSGINDSYVFAKSKDSLELPAILGGPKSYTGLWSKWKSRDYDESISNVLRSGDWSCSKVTFTEYQAAIGLNQMKTLQAKRLYPRTRKDMFILRFFNFFNTIKCI</sequence>